<dbReference type="SMART" id="SM00563">
    <property type="entry name" value="PlsC"/>
    <property type="match status" value="1"/>
</dbReference>
<comment type="pathway">
    <text evidence="1">Lipid metabolism.</text>
</comment>
<keyword evidence="3 6" id="KW-0012">Acyltransferase</keyword>
<evidence type="ECO:0000256" key="3">
    <source>
        <dbReference type="ARBA" id="ARBA00023315"/>
    </source>
</evidence>
<evidence type="ECO:0000256" key="2">
    <source>
        <dbReference type="ARBA" id="ARBA00022679"/>
    </source>
</evidence>
<evidence type="ECO:0000256" key="1">
    <source>
        <dbReference type="ARBA" id="ARBA00005189"/>
    </source>
</evidence>
<keyword evidence="7" id="KW-1185">Reference proteome</keyword>
<dbReference type="InterPro" id="IPR002123">
    <property type="entry name" value="Plipid/glycerol_acylTrfase"/>
</dbReference>
<dbReference type="GO" id="GO:0003841">
    <property type="term" value="F:1-acylglycerol-3-phosphate O-acyltransferase activity"/>
    <property type="evidence" value="ECO:0007669"/>
    <property type="project" value="TreeGrafter"/>
</dbReference>
<dbReference type="Proteomes" id="UP001403385">
    <property type="component" value="Unassembled WGS sequence"/>
</dbReference>
<dbReference type="PANTHER" id="PTHR10434">
    <property type="entry name" value="1-ACYL-SN-GLYCEROL-3-PHOSPHATE ACYLTRANSFERASE"/>
    <property type="match status" value="1"/>
</dbReference>
<dbReference type="EMBL" id="JBDKWZ010000012">
    <property type="protein sequence ID" value="MEN7550131.1"/>
    <property type="molecule type" value="Genomic_DNA"/>
</dbReference>
<proteinExistence type="predicted"/>
<dbReference type="CDD" id="cd07989">
    <property type="entry name" value="LPLAT_AGPAT-like"/>
    <property type="match status" value="1"/>
</dbReference>
<name>A0AAW9SHF9_9BACT</name>
<keyword evidence="4" id="KW-1133">Transmembrane helix</keyword>
<organism evidence="6 7">
    <name type="scientific">Rapidithrix thailandica</name>
    <dbReference type="NCBI Taxonomy" id="413964"/>
    <lineage>
        <taxon>Bacteria</taxon>
        <taxon>Pseudomonadati</taxon>
        <taxon>Bacteroidota</taxon>
        <taxon>Cytophagia</taxon>
        <taxon>Cytophagales</taxon>
        <taxon>Flammeovirgaceae</taxon>
        <taxon>Rapidithrix</taxon>
    </lineage>
</organism>
<keyword evidence="4" id="KW-0812">Transmembrane</keyword>
<dbReference type="GO" id="GO:0006654">
    <property type="term" value="P:phosphatidic acid biosynthetic process"/>
    <property type="evidence" value="ECO:0007669"/>
    <property type="project" value="TreeGrafter"/>
</dbReference>
<feature type="domain" description="Phospholipid/glycerol acyltransferase" evidence="5">
    <location>
        <begin position="76"/>
        <end position="190"/>
    </location>
</feature>
<dbReference type="SUPFAM" id="SSF69593">
    <property type="entry name" value="Glycerol-3-phosphate (1)-acyltransferase"/>
    <property type="match status" value="1"/>
</dbReference>
<accession>A0AAW9SHF9</accession>
<comment type="caution">
    <text evidence="6">The sequence shown here is derived from an EMBL/GenBank/DDBJ whole genome shotgun (WGS) entry which is preliminary data.</text>
</comment>
<feature type="transmembrane region" description="Helical" evidence="4">
    <location>
        <begin position="12"/>
        <end position="36"/>
    </location>
</feature>
<dbReference type="AlphaFoldDB" id="A0AAW9SHF9"/>
<dbReference type="RefSeq" id="WP_346822910.1">
    <property type="nucleotide sequence ID" value="NZ_JBDKWZ010000012.1"/>
</dbReference>
<evidence type="ECO:0000256" key="4">
    <source>
        <dbReference type="SAM" id="Phobius"/>
    </source>
</evidence>
<protein>
    <submittedName>
        <fullName evidence="6">Lysophospholipid acyltransferase family protein</fullName>
    </submittedName>
</protein>
<evidence type="ECO:0000313" key="6">
    <source>
        <dbReference type="EMBL" id="MEN7550131.1"/>
    </source>
</evidence>
<evidence type="ECO:0000259" key="5">
    <source>
        <dbReference type="SMART" id="SM00563"/>
    </source>
</evidence>
<sequence>MPKKNFFNLLYALWYLLWFWVIFILIYPLFLLTIFVKKWRPYSYKVNNIWAYTVYFLVGLPVKVQYRFPFDKKGNYVFCPNHNSYLDIPILGYAMRQFGVYVGKSQLSKVPLFGYMFKKLYISVDRNSLRDRYQSFELAKNEIDQGNSLIIFPEGGTNQNPPVPKRFKDGAFRIAIEKQVPIVPVTIPQHWLVMHDISPYLHWSKIEVIFHEPIATTGMTIDQADDLKEQVYSVIYNEMKSRFPKYFEKETVNK</sequence>
<gene>
    <name evidence="6" type="ORF">AAG747_19585</name>
</gene>
<dbReference type="Pfam" id="PF01553">
    <property type="entry name" value="Acyltransferase"/>
    <property type="match status" value="1"/>
</dbReference>
<evidence type="ECO:0000313" key="7">
    <source>
        <dbReference type="Proteomes" id="UP001403385"/>
    </source>
</evidence>
<keyword evidence="2" id="KW-0808">Transferase</keyword>
<reference evidence="6 7" key="1">
    <citation type="submission" date="2024-04" db="EMBL/GenBank/DDBJ databases">
        <title>Novel genus in family Flammeovirgaceae.</title>
        <authorList>
            <person name="Nguyen T.H."/>
            <person name="Vuong T.Q."/>
            <person name="Le H."/>
            <person name="Kim S.-G."/>
        </authorList>
    </citation>
    <scope>NUCLEOTIDE SEQUENCE [LARGE SCALE GENOMIC DNA]</scope>
    <source>
        <strain evidence="6 7">JCM 23209</strain>
    </source>
</reference>
<dbReference type="PANTHER" id="PTHR10434:SF11">
    <property type="entry name" value="1-ACYL-SN-GLYCEROL-3-PHOSPHATE ACYLTRANSFERASE"/>
    <property type="match status" value="1"/>
</dbReference>
<keyword evidence="4" id="KW-0472">Membrane</keyword>